<feature type="transmembrane region" description="Helical" evidence="3">
    <location>
        <begin position="75"/>
        <end position="96"/>
    </location>
</feature>
<keyword evidence="3" id="KW-0472">Membrane</keyword>
<dbReference type="GO" id="GO:0006631">
    <property type="term" value="P:fatty acid metabolic process"/>
    <property type="evidence" value="ECO:0007669"/>
    <property type="project" value="TreeGrafter"/>
</dbReference>
<evidence type="ECO:0000259" key="5">
    <source>
        <dbReference type="Pfam" id="PF13193"/>
    </source>
</evidence>
<feature type="domain" description="AMP-binding enzyme C-terminal" evidence="5">
    <location>
        <begin position="436"/>
        <end position="511"/>
    </location>
</feature>
<dbReference type="GO" id="GO:0031956">
    <property type="term" value="F:medium-chain fatty acid-CoA ligase activity"/>
    <property type="evidence" value="ECO:0007669"/>
    <property type="project" value="TreeGrafter"/>
</dbReference>
<keyword evidence="2 6" id="KW-0436">Ligase</keyword>
<keyword evidence="3" id="KW-1133">Transmembrane helix</keyword>
<dbReference type="Pfam" id="PF00501">
    <property type="entry name" value="AMP-binding"/>
    <property type="match status" value="1"/>
</dbReference>
<dbReference type="Gene3D" id="3.40.50.12780">
    <property type="entry name" value="N-terminal domain of ligase-like"/>
    <property type="match status" value="1"/>
</dbReference>
<comment type="caution">
    <text evidence="6">The sequence shown here is derived from an EMBL/GenBank/DDBJ whole genome shotgun (WGS) entry which is preliminary data.</text>
</comment>
<protein>
    <submittedName>
        <fullName evidence="6">Putative sulfoacetate--CoA ligase</fullName>
        <ecNumber evidence="6">6.2.1.-</ecNumber>
    </submittedName>
</protein>
<dbReference type="InterPro" id="IPR042099">
    <property type="entry name" value="ANL_N_sf"/>
</dbReference>
<dbReference type="Gene3D" id="3.30.300.30">
    <property type="match status" value="1"/>
</dbReference>
<keyword evidence="3" id="KW-0812">Transmembrane</keyword>
<dbReference type="EMBL" id="MLJW01001458">
    <property type="protein sequence ID" value="OIQ78152.1"/>
    <property type="molecule type" value="Genomic_DNA"/>
</dbReference>
<proteinExistence type="inferred from homology"/>
<evidence type="ECO:0000259" key="4">
    <source>
        <dbReference type="Pfam" id="PF00501"/>
    </source>
</evidence>
<comment type="similarity">
    <text evidence="1">Belongs to the ATP-dependent AMP-binding enzyme family.</text>
</comment>
<evidence type="ECO:0000313" key="6">
    <source>
        <dbReference type="EMBL" id="OIQ78152.1"/>
    </source>
</evidence>
<dbReference type="InterPro" id="IPR045851">
    <property type="entry name" value="AMP-bd_C_sf"/>
</dbReference>
<dbReference type="PROSITE" id="PS00455">
    <property type="entry name" value="AMP_BINDING"/>
    <property type="match status" value="1"/>
</dbReference>
<feature type="domain" description="AMP-dependent synthetase/ligase" evidence="4">
    <location>
        <begin position="31"/>
        <end position="385"/>
    </location>
</feature>
<dbReference type="SUPFAM" id="SSF56801">
    <property type="entry name" value="Acetyl-CoA synthetase-like"/>
    <property type="match status" value="1"/>
</dbReference>
<gene>
    <name evidence="6" type="primary">sauT_6</name>
    <name evidence="6" type="ORF">GALL_401480</name>
</gene>
<dbReference type="InterPro" id="IPR020845">
    <property type="entry name" value="AMP-binding_CS"/>
</dbReference>
<evidence type="ECO:0000256" key="2">
    <source>
        <dbReference type="ARBA" id="ARBA00022598"/>
    </source>
</evidence>
<evidence type="ECO:0000256" key="1">
    <source>
        <dbReference type="ARBA" id="ARBA00006432"/>
    </source>
</evidence>
<dbReference type="PANTHER" id="PTHR43201:SF5">
    <property type="entry name" value="MEDIUM-CHAIN ACYL-COA LIGASE ACSF2, MITOCHONDRIAL"/>
    <property type="match status" value="1"/>
</dbReference>
<sequence>MTPTDCMTAQAPQDCGEAYGLRSVAQLIDGNAHRAPQSTYFIATQDGREISFAQLQRICCELGPFFARRGVRRGAVVSLFMSNGLDAAMLILAAMYHGMVINPINLLAQPSQLSYILDHSDTALLITTPEHAQTLQAMAAAMERPLHVEVITDSSWLDHNRVAAIKPDVVPAVDDAALLMYTSGTTGTPKGVVLSHGNLVANGINISREHGLGSDDRGLAPLPLYHINALVVNLIAPLVQGGSLVMPPKFSATTFWKDAISFDCTWVNAVPTIIAYLIQSAPKDLDLDQLRRIRFCRSASAALPPEHHRAFERRFGVDIIETMGLTETAAPSFSNPMERHLRKVGSIGKPSGTEARVVDAQGHVLPNLAIGEIELRGLNVMRGYLKNATETAKAFTADGWFRTGDLGYRDDDGYYFITGRAKELIIKGGENISPREIDEALLRYPAVMEAATVGVKDSNYGQNIEAYLVLRDGAAVSANDLRAHCLEHLGKYKMPRVCYVVDDLPRGPTGKIQRLKLQDLESDYVKKSLYLY</sequence>
<dbReference type="PANTHER" id="PTHR43201">
    <property type="entry name" value="ACYL-COA SYNTHETASE"/>
    <property type="match status" value="1"/>
</dbReference>
<name>A0A1J5Q497_9ZZZZ</name>
<dbReference type="AlphaFoldDB" id="A0A1J5Q497"/>
<reference evidence="6" key="1">
    <citation type="submission" date="2016-10" db="EMBL/GenBank/DDBJ databases">
        <title>Sequence of Gallionella enrichment culture.</title>
        <authorList>
            <person name="Poehlein A."/>
            <person name="Muehling M."/>
            <person name="Daniel R."/>
        </authorList>
    </citation>
    <scope>NUCLEOTIDE SEQUENCE</scope>
</reference>
<dbReference type="EC" id="6.2.1.-" evidence="6"/>
<dbReference type="InterPro" id="IPR000873">
    <property type="entry name" value="AMP-dep_synth/lig_dom"/>
</dbReference>
<organism evidence="6">
    <name type="scientific">mine drainage metagenome</name>
    <dbReference type="NCBI Taxonomy" id="410659"/>
    <lineage>
        <taxon>unclassified sequences</taxon>
        <taxon>metagenomes</taxon>
        <taxon>ecological metagenomes</taxon>
    </lineage>
</organism>
<evidence type="ECO:0000256" key="3">
    <source>
        <dbReference type="SAM" id="Phobius"/>
    </source>
</evidence>
<dbReference type="InterPro" id="IPR025110">
    <property type="entry name" value="AMP-bd_C"/>
</dbReference>
<accession>A0A1J5Q497</accession>
<dbReference type="Pfam" id="PF13193">
    <property type="entry name" value="AMP-binding_C"/>
    <property type="match status" value="1"/>
</dbReference>